<feature type="domain" description="Nucleoside phosphorylase" evidence="3">
    <location>
        <begin position="431"/>
        <end position="711"/>
    </location>
</feature>
<accession>A0A0B7JWH3</accession>
<evidence type="ECO:0000256" key="2">
    <source>
        <dbReference type="PROSITE-ProRule" id="PRU00023"/>
    </source>
</evidence>
<evidence type="ECO:0000259" key="4">
    <source>
        <dbReference type="Pfam" id="PF08450"/>
    </source>
</evidence>
<dbReference type="InterPro" id="IPR053137">
    <property type="entry name" value="NLR-like"/>
</dbReference>
<evidence type="ECO:0000313" key="6">
    <source>
        <dbReference type="EMBL" id="CEO49398.1"/>
    </source>
</evidence>
<feature type="domain" description="Nephrocystin 3-like N-terminal" evidence="5">
    <location>
        <begin position="777"/>
        <end position="948"/>
    </location>
</feature>
<dbReference type="InterPro" id="IPR036770">
    <property type="entry name" value="Ankyrin_rpt-contain_sf"/>
</dbReference>
<dbReference type="GO" id="GO:0003824">
    <property type="term" value="F:catalytic activity"/>
    <property type="evidence" value="ECO:0007669"/>
    <property type="project" value="InterPro"/>
</dbReference>
<protein>
    <submittedName>
        <fullName evidence="6">Uncharacterized protein</fullName>
    </submittedName>
</protein>
<feature type="repeat" description="ANK" evidence="2">
    <location>
        <begin position="1607"/>
        <end position="1628"/>
    </location>
</feature>
<dbReference type="Gene3D" id="1.25.40.20">
    <property type="entry name" value="Ankyrin repeat-containing domain"/>
    <property type="match status" value="3"/>
</dbReference>
<dbReference type="InterPro" id="IPR013658">
    <property type="entry name" value="SGL"/>
</dbReference>
<dbReference type="PANTHER" id="PTHR46082">
    <property type="entry name" value="ATP/GTP-BINDING PROTEIN-RELATED"/>
    <property type="match status" value="1"/>
</dbReference>
<dbReference type="Pfam" id="PF01048">
    <property type="entry name" value="PNP_UDP_1"/>
    <property type="match status" value="1"/>
</dbReference>
<dbReference type="EMBL" id="CDPU01000014">
    <property type="protein sequence ID" value="CEO49398.1"/>
    <property type="molecule type" value="Genomic_DNA"/>
</dbReference>
<dbReference type="SMART" id="SM00248">
    <property type="entry name" value="ANK"/>
    <property type="match status" value="10"/>
</dbReference>
<dbReference type="Pfam" id="PF08450">
    <property type="entry name" value="SGL"/>
    <property type="match status" value="1"/>
</dbReference>
<dbReference type="Gene3D" id="3.40.50.300">
    <property type="entry name" value="P-loop containing nucleotide triphosphate hydrolases"/>
    <property type="match status" value="1"/>
</dbReference>
<evidence type="ECO:0000259" key="5">
    <source>
        <dbReference type="Pfam" id="PF24883"/>
    </source>
</evidence>
<dbReference type="InterPro" id="IPR000845">
    <property type="entry name" value="Nucleoside_phosphorylase_d"/>
</dbReference>
<feature type="repeat" description="ANK" evidence="2">
    <location>
        <begin position="1539"/>
        <end position="1563"/>
    </location>
</feature>
<dbReference type="InterPro" id="IPR011042">
    <property type="entry name" value="6-blade_b-propeller_TolB-like"/>
</dbReference>
<dbReference type="Gene3D" id="2.120.10.30">
    <property type="entry name" value="TolB, C-terminal domain"/>
    <property type="match status" value="1"/>
</dbReference>
<dbReference type="SUPFAM" id="SSF48403">
    <property type="entry name" value="Ankyrin repeat"/>
    <property type="match status" value="1"/>
</dbReference>
<gene>
    <name evidence="6" type="ORF">BN869_000005455_1</name>
</gene>
<dbReference type="PROSITE" id="PS50297">
    <property type="entry name" value="ANK_REP_REGION"/>
    <property type="match status" value="5"/>
</dbReference>
<feature type="repeat" description="ANK" evidence="2">
    <location>
        <begin position="1505"/>
        <end position="1527"/>
    </location>
</feature>
<dbReference type="SUPFAM" id="SSF63829">
    <property type="entry name" value="Calcium-dependent phosphotriesterase"/>
    <property type="match status" value="1"/>
</dbReference>
<feature type="repeat" description="ANK" evidence="2">
    <location>
        <begin position="1573"/>
        <end position="1594"/>
    </location>
</feature>
<dbReference type="GO" id="GO:0009116">
    <property type="term" value="P:nucleoside metabolic process"/>
    <property type="evidence" value="ECO:0007669"/>
    <property type="project" value="InterPro"/>
</dbReference>
<dbReference type="SUPFAM" id="SSF53167">
    <property type="entry name" value="Purine and uridine phosphorylases"/>
    <property type="match status" value="1"/>
</dbReference>
<sequence length="1751" mass="196171">MLASLLLMTSVAQAAFLADLPAAFKSSPSNWAYLTYPNIAALPGAFNKSAMNAIVESEASDEQLSATNEFLNTTNFIAYEERFFDIIGPNAQVQHIHRLAYQSHESPCYNPDLKQLFFVEWGPPGGQNGTHSWHYLLNTETNELQKITTTPPTYNAHGCVYYNGSLYVVTDGSHNETGGLVKINPNTLEKTTLLNNYYEQPFLGFNDLDIDPDGNFYLTDSKSAYGRDLTDFYNPTNPTVYFVNGSSLRPKPIHITTGNANGVAVGVNPQGTHILYLPDTGVSEFKPVSKKNPFGDRSLHAFDISKHGVLTNKRFLNNPIAYFYDGIRVSKNGWIFAGSGDGVDVIDPGSGLTLGSIRVGGGENLAVSIAFGQNELWIVGRGGVWHVSLHPAISLRAHLWLIIGGSVSLDAVSRTASVSYRKLRHEDYTVGWVTALPIELAAASTMLEKRHLTLPTVQGDSNYYTYGNIGAHNIVIACLPSGHYGTINAAVVANNMARSFPCISIRLMVGIGGGVPKSDVRLGDVVVGHDYDFGKIVSGGEFTCTSRPVRPPQQISKALSKLRAEHEQSSTRIPSILAEMLSQNQDMINYAYPSQSQDRLFDTNYEHSNGTQDCNQCDQSRLIYRPSRLSNEVRIHYGTIASGNQVVKHAASRDSWASENNILCFEMEAAGLTDHFPCLVIRGICDYCDSHKNKNWQQYAAATAAAYAKELLQSIYPASELMSRATMLDNRDPTIPELQQGSPSDSIKNSRKEKMESLRFEHIDNRRMNIKRAHLKTCKWMLKKEEYLDWLDERKIREHGGFLWIKGNPGAGKSTMMKFISDASQKKRARPTTLDFFFNARGHDLEKSTTGLYQSILFQLLTRFPSLQDILDYSRLFENGTPRQWTNDLLKELIERVIENLTSSVVCYIDALDECQDDHIRDMIRFFERLGQLAISTGVGFYVCFSSRHYPHISMREGLGLEITLEKQQNHGDDIRQYVDSELAIGHGKLADEIKSELLEKASGVFMWAVLVVKILNEERDRGRKHKLRQKLREIPKDLHDLFRSILSQHHNNKEELLLCFQWILFSKRPLTLVELHVAILSQTDDPTRVDPQDFTEEDSRIFLLESSKGLAEVANSKSPTVQLIHESVKDFLLKDNGLRSLFNDLNDNLPGQSHIQLRDCCHLYIKQGYHGRWRGPKSHMEKLRQAFPLMEYATNSLLFHANAAGSLGVNQSDFLHEFQRHRWVYLHNLFEKFHSRCYDPQIDLLYILAEANAPSLVEEYTSPEDCLTTDCLTTGLGRYGSPLLAAMVHGHQKVVEVFRKKIASTLPVNNLAANEQHYHEAQPRLYLLIIGQILMSFIAEYGDMDLFLTLYYRRDHLQLLSVSPKSGYPHGKSTFFCAVRNSHWEIANFLLKMDQIDLKYRDAQGQTLLNYAITEGGPEVLDRLLATGQVHDRLLLSVAASDVAALGGHREIVQVLLASGRVSPDPKDNFGQTALSHAARNGHLEVVNVLLATGQVCPDSKDDCGRTPLSHAASSGQLEVVRILLEIEQVDPDLKDYYGRTPLFYAAFHVQPEVIKILLAKGQVDPDLKDNSGRTPLLYVASRGHLEVVQLLLATAQVDPDSKDDRGRTPLQHACTGGHLEVVKILLATEQVNPNSKCTAGCTPLYYATDYDHAHIVSFLLEIDEVDPNSKDQNGRTPLMCAVMKPSTRMAIKVLRAILESARVDRSARADDGETAFSIAKKYRNGEAFESICRELSKQGKYQTMYRGWA</sequence>
<dbReference type="SUPFAM" id="SSF52540">
    <property type="entry name" value="P-loop containing nucleoside triphosphate hydrolases"/>
    <property type="match status" value="1"/>
</dbReference>
<organism evidence="6">
    <name type="scientific">Bionectria ochroleuca</name>
    <name type="common">Gliocladium roseum</name>
    <dbReference type="NCBI Taxonomy" id="29856"/>
    <lineage>
        <taxon>Eukaryota</taxon>
        <taxon>Fungi</taxon>
        <taxon>Dikarya</taxon>
        <taxon>Ascomycota</taxon>
        <taxon>Pezizomycotina</taxon>
        <taxon>Sordariomycetes</taxon>
        <taxon>Hypocreomycetidae</taxon>
        <taxon>Hypocreales</taxon>
        <taxon>Bionectriaceae</taxon>
        <taxon>Clonostachys</taxon>
    </lineage>
</organism>
<dbReference type="InterPro" id="IPR027417">
    <property type="entry name" value="P-loop_NTPase"/>
</dbReference>
<name>A0A0B7JWH3_BIOOC</name>
<dbReference type="Pfam" id="PF00023">
    <property type="entry name" value="Ank"/>
    <property type="match status" value="1"/>
</dbReference>
<keyword evidence="2" id="KW-0040">ANK repeat</keyword>
<dbReference type="InterPro" id="IPR056884">
    <property type="entry name" value="NPHP3-like_N"/>
</dbReference>
<feature type="domain" description="SMP-30/Gluconolactonase/LRE-like region" evidence="4">
    <location>
        <begin position="156"/>
        <end position="376"/>
    </location>
</feature>
<dbReference type="PANTHER" id="PTHR46082:SF11">
    <property type="entry name" value="AAA+ ATPASE DOMAIN-CONTAINING PROTEIN-RELATED"/>
    <property type="match status" value="1"/>
</dbReference>
<dbReference type="Pfam" id="PF24883">
    <property type="entry name" value="NPHP3_N"/>
    <property type="match status" value="1"/>
</dbReference>
<dbReference type="InterPro" id="IPR002110">
    <property type="entry name" value="Ankyrin_rpt"/>
</dbReference>
<dbReference type="PROSITE" id="PS50088">
    <property type="entry name" value="ANK_REPEAT"/>
    <property type="match status" value="5"/>
</dbReference>
<feature type="repeat" description="ANK" evidence="2">
    <location>
        <begin position="1471"/>
        <end position="1495"/>
    </location>
</feature>
<dbReference type="InterPro" id="IPR035994">
    <property type="entry name" value="Nucleoside_phosphorylase_sf"/>
</dbReference>
<proteinExistence type="predicted"/>
<dbReference type="Gene3D" id="3.40.50.1580">
    <property type="entry name" value="Nucleoside phosphorylase domain"/>
    <property type="match status" value="1"/>
</dbReference>
<reference evidence="6" key="1">
    <citation type="submission" date="2015-01" db="EMBL/GenBank/DDBJ databases">
        <authorList>
            <person name="Durling Mikael"/>
        </authorList>
    </citation>
    <scope>NUCLEOTIDE SEQUENCE</scope>
</reference>
<evidence type="ECO:0000259" key="3">
    <source>
        <dbReference type="Pfam" id="PF01048"/>
    </source>
</evidence>
<evidence type="ECO:0000256" key="1">
    <source>
        <dbReference type="ARBA" id="ARBA00022737"/>
    </source>
</evidence>
<keyword evidence="1" id="KW-0677">Repeat</keyword>
<dbReference type="Pfam" id="PF12796">
    <property type="entry name" value="Ank_2"/>
    <property type="match status" value="2"/>
</dbReference>